<evidence type="ECO:0000313" key="3">
    <source>
        <dbReference type="Proteomes" id="UP001324287"/>
    </source>
</evidence>
<reference evidence="2 3" key="1">
    <citation type="submission" date="2023-12" db="EMBL/GenBank/DDBJ databases">
        <title>Blastococcus brunescens sp. nov., an actonobacterium isolated from sandstone collected in sahara desert.</title>
        <authorList>
            <person name="Gtari M."/>
            <person name="Ghodhbane F."/>
        </authorList>
    </citation>
    <scope>NUCLEOTIDE SEQUENCE [LARGE SCALE GENOMIC DNA]</scope>
    <source>
        <strain evidence="2 3">BMG 8361</strain>
    </source>
</reference>
<name>A0ABZ1AU88_9ACTN</name>
<feature type="region of interest" description="Disordered" evidence="1">
    <location>
        <begin position="1"/>
        <end position="25"/>
    </location>
</feature>
<proteinExistence type="predicted"/>
<feature type="compositionally biased region" description="Basic and acidic residues" evidence="1">
    <location>
        <begin position="1"/>
        <end position="14"/>
    </location>
</feature>
<sequence>MARGRLPDTFDGFRRQTSSTDRPIDHVAPEEIGNAMAALCRASAGMAADELLTQAAAIFGYKRRTPAITPALEAALKLALHRGRLVEQPSGLLTV</sequence>
<organism evidence="2 3">
    <name type="scientific">Blastococcus brunescens</name>
    <dbReference type="NCBI Taxonomy" id="1564165"/>
    <lineage>
        <taxon>Bacteria</taxon>
        <taxon>Bacillati</taxon>
        <taxon>Actinomycetota</taxon>
        <taxon>Actinomycetes</taxon>
        <taxon>Geodermatophilales</taxon>
        <taxon>Geodermatophilaceae</taxon>
        <taxon>Blastococcus</taxon>
    </lineage>
</organism>
<keyword evidence="3" id="KW-1185">Reference proteome</keyword>
<evidence type="ECO:0000256" key="1">
    <source>
        <dbReference type="SAM" id="MobiDB-lite"/>
    </source>
</evidence>
<accession>A0ABZ1AU88</accession>
<protein>
    <recommendedName>
        <fullName evidence="4">ANTAR domain-containing protein</fullName>
    </recommendedName>
</protein>
<evidence type="ECO:0000313" key="2">
    <source>
        <dbReference type="EMBL" id="WRL62143.1"/>
    </source>
</evidence>
<dbReference type="Proteomes" id="UP001324287">
    <property type="component" value="Chromosome"/>
</dbReference>
<evidence type="ECO:0008006" key="4">
    <source>
        <dbReference type="Google" id="ProtNLM"/>
    </source>
</evidence>
<gene>
    <name evidence="2" type="ORF">U6N30_19065</name>
</gene>
<dbReference type="EMBL" id="CP141261">
    <property type="protein sequence ID" value="WRL62143.1"/>
    <property type="molecule type" value="Genomic_DNA"/>
</dbReference>
<dbReference type="RefSeq" id="WP_324273498.1">
    <property type="nucleotide sequence ID" value="NZ_CP141261.1"/>
</dbReference>